<dbReference type="OrthoDB" id="790079at2"/>
<dbReference type="Proteomes" id="UP000435036">
    <property type="component" value="Unassembled WGS sequence"/>
</dbReference>
<comment type="caution">
    <text evidence="2">The sequence shown here is derived from an EMBL/GenBank/DDBJ whole genome shotgun (WGS) entry which is preliminary data.</text>
</comment>
<evidence type="ECO:0000256" key="1">
    <source>
        <dbReference type="SAM" id="SignalP"/>
    </source>
</evidence>
<organism evidence="2 3">
    <name type="scientific">Sphingobacterium humi</name>
    <dbReference type="NCBI Taxonomy" id="1796905"/>
    <lineage>
        <taxon>Bacteria</taxon>
        <taxon>Pseudomonadati</taxon>
        <taxon>Bacteroidota</taxon>
        <taxon>Sphingobacteriia</taxon>
        <taxon>Sphingobacteriales</taxon>
        <taxon>Sphingobacteriaceae</taxon>
        <taxon>Sphingobacterium</taxon>
    </lineage>
</organism>
<name>A0A6N8KVT9_9SPHI</name>
<evidence type="ECO:0000313" key="2">
    <source>
        <dbReference type="EMBL" id="MVZ61570.1"/>
    </source>
</evidence>
<protein>
    <recommendedName>
        <fullName evidence="4">Outer membrane beta-barrel protein</fullName>
    </recommendedName>
</protein>
<dbReference type="RefSeq" id="WP_160368286.1">
    <property type="nucleotide sequence ID" value="NZ_WSQA01000003.1"/>
</dbReference>
<feature type="chain" id="PRO_5026848103" description="Outer membrane beta-barrel protein" evidence="1">
    <location>
        <begin position="20"/>
        <end position="220"/>
    </location>
</feature>
<feature type="signal peptide" evidence="1">
    <location>
        <begin position="1"/>
        <end position="19"/>
    </location>
</feature>
<gene>
    <name evidence="2" type="ORF">GQF63_06010</name>
</gene>
<sequence length="220" mass="24566">MKKLLLLTIFCGLCGGLMAQTGADTLHFRKVYYFGGTGLALPLGKTKKALSTRLFTGSMGLDISLKNPTYYLQPTLYLMSFKYDQLYPDSKYNRIVENARASMYVLSLSGGMRKQWNRLNTYAYMGPAGALNIEPRAQDAGNNELLNLEYKYSISPAAKLGVGADYKFKGFFLGMEVGYMHNFRKIQENPVNVLTIMLGLKSDITRLSDKVVDVISKTSN</sequence>
<evidence type="ECO:0000313" key="3">
    <source>
        <dbReference type="Proteomes" id="UP000435036"/>
    </source>
</evidence>
<keyword evidence="1" id="KW-0732">Signal</keyword>
<proteinExistence type="predicted"/>
<dbReference type="EMBL" id="WSQA01000003">
    <property type="protein sequence ID" value="MVZ61570.1"/>
    <property type="molecule type" value="Genomic_DNA"/>
</dbReference>
<accession>A0A6N8KVT9</accession>
<evidence type="ECO:0008006" key="4">
    <source>
        <dbReference type="Google" id="ProtNLM"/>
    </source>
</evidence>
<reference evidence="2 3" key="1">
    <citation type="submission" date="2019-12" db="EMBL/GenBank/DDBJ databases">
        <authorList>
            <person name="Dong K."/>
        </authorList>
    </citation>
    <scope>NUCLEOTIDE SEQUENCE [LARGE SCALE GENOMIC DNA]</scope>
    <source>
        <strain evidence="2 3">JCM 31225</strain>
    </source>
</reference>
<keyword evidence="3" id="KW-1185">Reference proteome</keyword>
<dbReference type="AlphaFoldDB" id="A0A6N8KVT9"/>